<dbReference type="EMBL" id="JACIIV010000024">
    <property type="protein sequence ID" value="MBB6228794.1"/>
    <property type="molecule type" value="Genomic_DNA"/>
</dbReference>
<name>A0A841L8A8_9SPHN</name>
<feature type="transmembrane region" description="Helical" evidence="5">
    <location>
        <begin position="148"/>
        <end position="171"/>
    </location>
</feature>
<keyword evidence="2 5" id="KW-0812">Transmembrane</keyword>
<feature type="transmembrane region" description="Helical" evidence="5">
    <location>
        <begin position="86"/>
        <end position="109"/>
    </location>
</feature>
<feature type="transmembrane region" description="Helical" evidence="5">
    <location>
        <begin position="383"/>
        <end position="403"/>
    </location>
</feature>
<dbReference type="PANTHER" id="PTHR11785">
    <property type="entry name" value="AMINO ACID TRANSPORTER"/>
    <property type="match status" value="1"/>
</dbReference>
<keyword evidence="7" id="KW-1185">Reference proteome</keyword>
<feature type="transmembrane region" description="Helical" evidence="5">
    <location>
        <begin position="322"/>
        <end position="340"/>
    </location>
</feature>
<evidence type="ECO:0000256" key="4">
    <source>
        <dbReference type="ARBA" id="ARBA00023136"/>
    </source>
</evidence>
<dbReference type="PANTHER" id="PTHR11785:SF512">
    <property type="entry name" value="SOBREMESA, ISOFORM B"/>
    <property type="match status" value="1"/>
</dbReference>
<organism evidence="6 7">
    <name type="scientific">Polymorphobacter multimanifer</name>
    <dbReference type="NCBI Taxonomy" id="1070431"/>
    <lineage>
        <taxon>Bacteria</taxon>
        <taxon>Pseudomonadati</taxon>
        <taxon>Pseudomonadota</taxon>
        <taxon>Alphaproteobacteria</taxon>
        <taxon>Sphingomonadales</taxon>
        <taxon>Sphingosinicellaceae</taxon>
        <taxon>Polymorphobacter</taxon>
    </lineage>
</organism>
<comment type="subcellular location">
    <subcellularLocation>
        <location evidence="1">Membrane</location>
        <topology evidence="1">Multi-pass membrane protein</topology>
    </subcellularLocation>
</comment>
<dbReference type="Gene3D" id="1.20.1740.10">
    <property type="entry name" value="Amino acid/polyamine transporter I"/>
    <property type="match status" value="1"/>
</dbReference>
<feature type="transmembrane region" description="Helical" evidence="5">
    <location>
        <begin position="12"/>
        <end position="35"/>
    </location>
</feature>
<dbReference type="GO" id="GO:0016020">
    <property type="term" value="C:membrane"/>
    <property type="evidence" value="ECO:0007669"/>
    <property type="project" value="UniProtKB-SubCell"/>
</dbReference>
<dbReference type="PIRSF" id="PIRSF006060">
    <property type="entry name" value="AA_transporter"/>
    <property type="match status" value="1"/>
</dbReference>
<feature type="transmembrane region" description="Helical" evidence="5">
    <location>
        <begin position="409"/>
        <end position="428"/>
    </location>
</feature>
<feature type="transmembrane region" description="Helical" evidence="5">
    <location>
        <begin position="352"/>
        <end position="371"/>
    </location>
</feature>
<feature type="transmembrane region" description="Helical" evidence="5">
    <location>
        <begin position="178"/>
        <end position="199"/>
    </location>
</feature>
<evidence type="ECO:0000256" key="5">
    <source>
        <dbReference type="SAM" id="Phobius"/>
    </source>
</evidence>
<evidence type="ECO:0000256" key="3">
    <source>
        <dbReference type="ARBA" id="ARBA00022989"/>
    </source>
</evidence>
<dbReference type="InterPro" id="IPR002293">
    <property type="entry name" value="AA/rel_permease1"/>
</dbReference>
<comment type="caution">
    <text evidence="6">The sequence shown here is derived from an EMBL/GenBank/DDBJ whole genome shotgun (WGS) entry which is preliminary data.</text>
</comment>
<feature type="transmembrane region" description="Helical" evidence="5">
    <location>
        <begin position="271"/>
        <end position="291"/>
    </location>
</feature>
<evidence type="ECO:0000256" key="2">
    <source>
        <dbReference type="ARBA" id="ARBA00022692"/>
    </source>
</evidence>
<feature type="transmembrane region" description="Helical" evidence="5">
    <location>
        <begin position="219"/>
        <end position="237"/>
    </location>
</feature>
<gene>
    <name evidence="6" type="ORF">FHS79_002985</name>
</gene>
<dbReference type="InterPro" id="IPR050598">
    <property type="entry name" value="AminoAcid_Transporter"/>
</dbReference>
<dbReference type="AlphaFoldDB" id="A0A841L8A8"/>
<keyword evidence="3 5" id="KW-1133">Transmembrane helix</keyword>
<evidence type="ECO:0000256" key="1">
    <source>
        <dbReference type="ARBA" id="ARBA00004141"/>
    </source>
</evidence>
<protein>
    <submittedName>
        <fullName evidence="6">Amino acid transporter</fullName>
    </submittedName>
</protein>
<feature type="transmembrane region" description="Helical" evidence="5">
    <location>
        <begin position="121"/>
        <end position="142"/>
    </location>
</feature>
<accession>A0A841L8A8</accession>
<evidence type="ECO:0000313" key="7">
    <source>
        <dbReference type="Proteomes" id="UP000538147"/>
    </source>
</evidence>
<proteinExistence type="predicted"/>
<feature type="transmembrane region" description="Helical" evidence="5">
    <location>
        <begin position="42"/>
        <end position="66"/>
    </location>
</feature>
<dbReference type="RefSeq" id="WP_207792374.1">
    <property type="nucleotide sequence ID" value="NZ_JACIIV010000024.1"/>
</dbReference>
<dbReference type="GO" id="GO:0015179">
    <property type="term" value="F:L-amino acid transmembrane transporter activity"/>
    <property type="evidence" value="ECO:0007669"/>
    <property type="project" value="TreeGrafter"/>
</dbReference>
<evidence type="ECO:0000313" key="6">
    <source>
        <dbReference type="EMBL" id="MBB6228794.1"/>
    </source>
</evidence>
<sequence>MPQARLRGRDAVAIAVGIVVGAGIFRTPSLIAGMAASETMMLLAWVAGGVISVVGALCYAELASAYPGAGGDYGFLTRAYGVRTGFLYAWARLSVIQTGSAVLLAYVFGDYASEIYSFGPLSSTIWAAIVIVGLTAINWLGVRAGTRVQLVLTIVEVAAVLMVIAAGLVLAPEPSAEAALPVVATSDFGTIMVLVLLTYGGWNEIVYVTGELPDAPRRIAPLLMLSLGVVTLLYMLANLAYLRGLGLGGMAGTDAVAATLMGRVFGAPGTVMISVAIAVAALTSANATIFTGGRSNWAMGRDTPALRWLGQWDGQRGTPGNALLLQGAVALALTIAGGFARDGFQLAVDYTAPVFWLFFLAVGVALFVLRIREPEVPRPFRVPLYPLLPALFCATNAWLLWSSLQYTKAGALVGVGVLAIGAMLLLFVRPTQLKETVG</sequence>
<keyword evidence="4 5" id="KW-0472">Membrane</keyword>
<dbReference type="Proteomes" id="UP000538147">
    <property type="component" value="Unassembled WGS sequence"/>
</dbReference>
<reference evidence="6 7" key="1">
    <citation type="submission" date="2020-08" db="EMBL/GenBank/DDBJ databases">
        <title>Genomic Encyclopedia of Type Strains, Phase IV (KMG-IV): sequencing the most valuable type-strain genomes for metagenomic binning, comparative biology and taxonomic classification.</title>
        <authorList>
            <person name="Goeker M."/>
        </authorList>
    </citation>
    <scope>NUCLEOTIDE SEQUENCE [LARGE SCALE GENOMIC DNA]</scope>
    <source>
        <strain evidence="6 7">DSM 102189</strain>
    </source>
</reference>
<dbReference type="Pfam" id="PF13520">
    <property type="entry name" value="AA_permease_2"/>
    <property type="match status" value="1"/>
</dbReference>